<dbReference type="AlphaFoldDB" id="A0A1A5YHZ4"/>
<feature type="transmembrane region" description="Helical" evidence="1">
    <location>
        <begin position="93"/>
        <end position="111"/>
    </location>
</feature>
<keyword evidence="1" id="KW-1133">Transmembrane helix</keyword>
<evidence type="ECO:0000313" key="2">
    <source>
        <dbReference type="EMBL" id="OBR65178.1"/>
    </source>
</evidence>
<keyword evidence="3" id="KW-1185">Reference proteome</keyword>
<dbReference type="RefSeq" id="WP_068683537.1">
    <property type="nucleotide sequence ID" value="NZ_LYPA01000060.1"/>
</dbReference>
<sequence>MTNSRKIAGLIGPSIIALTASEWLNLHIWAINMPTITYLNGILLFIAGLSIVRAHNYWTTSWPVLVTLTGWFAILGGLYRMFFPEAQQLAENISTYVFIIFLGVIGIFMTFKAYSREGGGTTADKK</sequence>
<organism evidence="2 3">
    <name type="scientific">Paenibacillus oryzae</name>
    <dbReference type="NCBI Taxonomy" id="1844972"/>
    <lineage>
        <taxon>Bacteria</taxon>
        <taxon>Bacillati</taxon>
        <taxon>Bacillota</taxon>
        <taxon>Bacilli</taxon>
        <taxon>Bacillales</taxon>
        <taxon>Paenibacillaceae</taxon>
        <taxon>Paenibacillus</taxon>
    </lineage>
</organism>
<feature type="transmembrane region" description="Helical" evidence="1">
    <location>
        <begin position="7"/>
        <end position="29"/>
    </location>
</feature>
<accession>A0A1A5YHZ4</accession>
<name>A0A1A5YHZ4_9BACL</name>
<proteinExistence type="predicted"/>
<evidence type="ECO:0000256" key="1">
    <source>
        <dbReference type="SAM" id="Phobius"/>
    </source>
</evidence>
<dbReference type="Proteomes" id="UP000092024">
    <property type="component" value="Unassembled WGS sequence"/>
</dbReference>
<dbReference type="OrthoDB" id="2915162at2"/>
<feature type="transmembrane region" description="Helical" evidence="1">
    <location>
        <begin position="35"/>
        <end position="52"/>
    </location>
</feature>
<protein>
    <submittedName>
        <fullName evidence="2">Uncharacterized protein</fullName>
    </submittedName>
</protein>
<gene>
    <name evidence="2" type="ORF">A7K91_00420</name>
</gene>
<keyword evidence="1" id="KW-0472">Membrane</keyword>
<comment type="caution">
    <text evidence="2">The sequence shown here is derived from an EMBL/GenBank/DDBJ whole genome shotgun (WGS) entry which is preliminary data.</text>
</comment>
<dbReference type="STRING" id="1844972.A7K91_00420"/>
<evidence type="ECO:0000313" key="3">
    <source>
        <dbReference type="Proteomes" id="UP000092024"/>
    </source>
</evidence>
<keyword evidence="1" id="KW-0812">Transmembrane</keyword>
<reference evidence="2 3" key="1">
    <citation type="submission" date="2016-05" db="EMBL/GenBank/DDBJ databases">
        <title>Paenibacillus oryzae. sp. nov., isolated from the rice root.</title>
        <authorList>
            <person name="Zhang J."/>
            <person name="Zhang X."/>
        </authorList>
    </citation>
    <scope>NUCLEOTIDE SEQUENCE [LARGE SCALE GENOMIC DNA]</scope>
    <source>
        <strain evidence="2 3">1DrF-4</strain>
    </source>
</reference>
<feature type="transmembrane region" description="Helical" evidence="1">
    <location>
        <begin position="64"/>
        <end position="81"/>
    </location>
</feature>
<dbReference type="EMBL" id="LYPA01000060">
    <property type="protein sequence ID" value="OBR65178.1"/>
    <property type="molecule type" value="Genomic_DNA"/>
</dbReference>